<dbReference type="Gene3D" id="3.40.50.300">
    <property type="entry name" value="P-loop containing nucleotide triphosphate hydrolases"/>
    <property type="match status" value="1"/>
</dbReference>
<dbReference type="KEGG" id="mfk:E2N92_00720"/>
<protein>
    <submittedName>
        <fullName evidence="3">Uncharacterized protein</fullName>
    </submittedName>
</protein>
<name>A0A8G0ZZZ8_9EURY</name>
<evidence type="ECO:0000313" key="4">
    <source>
        <dbReference type="Proteomes" id="UP000826709"/>
    </source>
</evidence>
<gene>
    <name evidence="3" type="ORF">E2N92_00720</name>
</gene>
<dbReference type="Proteomes" id="UP000826709">
    <property type="component" value="Chromosome"/>
</dbReference>
<proteinExistence type="predicted"/>
<organism evidence="3 4">
    <name type="scientific">Methanofollis formosanus</name>
    <dbReference type="NCBI Taxonomy" id="299308"/>
    <lineage>
        <taxon>Archaea</taxon>
        <taxon>Methanobacteriati</taxon>
        <taxon>Methanobacteriota</taxon>
        <taxon>Stenosarchaea group</taxon>
        <taxon>Methanomicrobia</taxon>
        <taxon>Methanomicrobiales</taxon>
        <taxon>Methanomicrobiaceae</taxon>
        <taxon>Methanofollis</taxon>
    </lineage>
</organism>
<dbReference type="RefSeq" id="WP_220681793.1">
    <property type="nucleotide sequence ID" value="NZ_CP037968.1"/>
</dbReference>
<dbReference type="OrthoDB" id="346475at2157"/>
<dbReference type="EMBL" id="CP037968">
    <property type="protein sequence ID" value="QYZ78055.1"/>
    <property type="molecule type" value="Genomic_DNA"/>
</dbReference>
<dbReference type="InterPro" id="IPR038726">
    <property type="entry name" value="PDDEXK_AddAB-type"/>
</dbReference>
<keyword evidence="4" id="KW-1185">Reference proteome</keyword>
<dbReference type="Gene3D" id="3.90.320.10">
    <property type="match status" value="1"/>
</dbReference>
<feature type="domain" description="DNA2/NAM7 helicase-like C-terminal" evidence="2">
    <location>
        <begin position="918"/>
        <end position="1040"/>
    </location>
</feature>
<dbReference type="InterPro" id="IPR041679">
    <property type="entry name" value="DNA2/NAM7-like_C"/>
</dbReference>
<dbReference type="AlphaFoldDB" id="A0A8G0ZZZ8"/>
<feature type="domain" description="PD-(D/E)XK endonuclease-like" evidence="1">
    <location>
        <begin position="141"/>
        <end position="376"/>
    </location>
</feature>
<dbReference type="InterPro" id="IPR011604">
    <property type="entry name" value="PDDEXK-like_dom_sf"/>
</dbReference>
<evidence type="ECO:0000313" key="3">
    <source>
        <dbReference type="EMBL" id="QYZ78055.1"/>
    </source>
</evidence>
<accession>A0A8G0ZZZ8</accession>
<dbReference type="Pfam" id="PF13087">
    <property type="entry name" value="AAA_12"/>
    <property type="match status" value="1"/>
</dbReference>
<reference evidence="3" key="2">
    <citation type="submission" date="2019-03" db="EMBL/GenBank/DDBJ databases">
        <authorList>
            <person name="Chen S.-C."/>
            <person name="Wu S.-Y."/>
            <person name="Lai M.-C."/>
        </authorList>
    </citation>
    <scope>NUCLEOTIDE SEQUENCE</scope>
    <source>
        <strain evidence="3">ML15</strain>
    </source>
</reference>
<reference evidence="3" key="1">
    <citation type="journal article" date="2005" name="Int. J. Syst. Evol. Microbiol.">
        <title>Methanofollis formosanus sp. nov., isolated from a fish pond.</title>
        <authorList>
            <person name="Wu S.Y."/>
            <person name="Chen S.C."/>
            <person name="Lai M.C."/>
        </authorList>
    </citation>
    <scope>NUCLEOTIDE SEQUENCE</scope>
    <source>
        <strain evidence="3">ML15</strain>
    </source>
</reference>
<evidence type="ECO:0000259" key="2">
    <source>
        <dbReference type="Pfam" id="PF13087"/>
    </source>
</evidence>
<sequence>MTGTYVPFDKLVKEPEAYKEEWIQSRARLSSQPYHSTTQGGPKYLLNLEVPSGHQHDIRIAIWEHPPSWLPYTETSSKLVSIFSGDDEEHKKMSHLFSQGEEVFFEGYLKCSSGIVWINVERILIAHPSIAIGPREIIGALHCPRIYYLEYIKNTMDNVLKRPVKHISRGNVVHSICELLTTSGEIIHLSEMRSGEKNRILREIVEHETNTTFRMDSALHLLAGTPLDNVQKDIYFHLKDLTQDTEVADFFRGKPVATERMVNHLYGFSGVIDFFVNGSVPVELKTSSNLHEEHLIQLKVYLLVSYLDSGNRMGYLMFSKCVKSGSSGEYRHIHPVELTDDDIDTILYARHRVLVMRRGMQLPSPQGMDCDECRYRHPSPYSLRKMYPACSFYCQTERYWDCYAYDETGKVTALCPLFDDCTLKFSYFNTEIIDHWNKIRKAVSAENEELDLLFRQVRNLTDETLRMSGQKIDSLKLTKLSDQVCVFGSDEALPCLDCIPGERVNISTEDGKHTYSGTLTQIGLNDLHVLFGGTPCEDFFTSSGYALSKDYSEKWIMRYLLRVIDYTERNMREMRLSSGSRNKILEKRAVKEYNSKDVADDLFRKRLVALHSPSQTSDVRRCVEVLAHLSQKFSILVVLRNRSEIEGFIGLYPKKHDILIVDREEEFPPEPRVCEIGNKNSPKDIQDKISLSRLIVTDIGFLQRSHFFEFLSDPERRHYFDYVFATGAEQFFEPVFYYIKNLGYSTLLIGDAFRMSYPVRSREARTLGLGERPFERLILYDSFFESQDYAIYHEPFKRLPGSVIQAFDKIDSEISSERIDGNLTFVDVKGHEKGVSRVDCLYQICMGNEPMKYQMVIEPDRILDATMIEALIENLPKYSIKDYSTGSSFSVGECSYTVVRIDPLGNMNASDPKENVSLVIRIPISLSETLQELLYSNEEEADEVVALLKAMSTDEREETVVITPSISQASLLKEKLYTNKISDVSVWLPFQISGRSFRSCILSLVSANSERVIRSPLTDPRLLYTMFTSAEENLIVVGNKDTIEQNRLIAEIISKNCIQDGV</sequence>
<dbReference type="Pfam" id="PF12705">
    <property type="entry name" value="PDDEXK_1"/>
    <property type="match status" value="1"/>
</dbReference>
<dbReference type="InterPro" id="IPR027417">
    <property type="entry name" value="P-loop_NTPase"/>
</dbReference>
<evidence type="ECO:0000259" key="1">
    <source>
        <dbReference type="Pfam" id="PF12705"/>
    </source>
</evidence>